<sequence>MKLIIMTQPTYFVEEDKILSALFDEGLDMLHINKPASEPLYAERLLTLLPKKCYDRISVHQHYYLKQEFDLRGIHIDNPEQAVPDGFRKHVTRSTSSIADLKEMKKQHDYVMLHSLFDSLHDDVRASLDFGELEEARRRGLIDRKVYALGGMSLESVSVAKELGFGGIVICGDLWNRFCIHNEINFHDLIDHFKKLKKAVG</sequence>
<evidence type="ECO:0000313" key="1">
    <source>
        <dbReference type="EMBL" id="QIM10229.1"/>
    </source>
</evidence>
<dbReference type="AlphaFoldDB" id="A0A6G8F1T3"/>
<proteinExistence type="predicted"/>
<dbReference type="SUPFAM" id="SSF51391">
    <property type="entry name" value="Thiamin phosphate synthase"/>
    <property type="match status" value="1"/>
</dbReference>
<gene>
    <name evidence="1" type="ORF">Prevot485_3280</name>
</gene>
<name>A0A6G8F1T3_9BACT</name>
<dbReference type="InterPro" id="IPR036206">
    <property type="entry name" value="ThiamineP_synth_sf"/>
</dbReference>
<dbReference type="EMBL" id="MN990733">
    <property type="protein sequence ID" value="QIM10229.1"/>
    <property type="molecule type" value="Genomic_DNA"/>
</dbReference>
<protein>
    <submittedName>
        <fullName evidence="1">Thiamine phosphate synthase</fullName>
    </submittedName>
</protein>
<dbReference type="Gene3D" id="3.20.20.70">
    <property type="entry name" value="Aldolase class I"/>
    <property type="match status" value="1"/>
</dbReference>
<reference evidence="1" key="1">
    <citation type="journal article" date="2020" name="J. ISSAAS">
        <title>Lactobacilli and other gastrointestinal microbiota of Peromyscus leucopus, reservoir host for agents of Lyme disease and other zoonoses in North America.</title>
        <authorList>
            <person name="Milovic A."/>
            <person name="Bassam K."/>
            <person name="Shao H."/>
            <person name="Chatzistamou I."/>
            <person name="Tufts D.M."/>
            <person name="Diuk-Wasser M."/>
            <person name="Barbour A.G."/>
        </authorList>
    </citation>
    <scope>NUCLEOTIDE SEQUENCE</scope>
    <source>
        <strain evidence="1">LL70</strain>
    </source>
</reference>
<organism evidence="1">
    <name type="scientific">uncultured Prevotella sp</name>
    <dbReference type="NCBI Taxonomy" id="159272"/>
    <lineage>
        <taxon>Bacteria</taxon>
        <taxon>Pseudomonadati</taxon>
        <taxon>Bacteroidota</taxon>
        <taxon>Bacteroidia</taxon>
        <taxon>Bacteroidales</taxon>
        <taxon>Prevotellaceae</taxon>
        <taxon>Prevotella</taxon>
        <taxon>environmental samples</taxon>
    </lineage>
</organism>
<accession>A0A6G8F1T3</accession>
<dbReference type="InterPro" id="IPR013785">
    <property type="entry name" value="Aldolase_TIM"/>
</dbReference>